<reference evidence="2 3" key="1">
    <citation type="submission" date="2019-02" db="EMBL/GenBank/DDBJ databases">
        <title>Deep-cultivation of Planctomycetes and their phenomic and genomic characterization uncovers novel biology.</title>
        <authorList>
            <person name="Wiegand S."/>
            <person name="Jogler M."/>
            <person name="Boedeker C."/>
            <person name="Pinto D."/>
            <person name="Vollmers J."/>
            <person name="Rivas-Marin E."/>
            <person name="Kohn T."/>
            <person name="Peeters S.H."/>
            <person name="Heuer A."/>
            <person name="Rast P."/>
            <person name="Oberbeckmann S."/>
            <person name="Bunk B."/>
            <person name="Jeske O."/>
            <person name="Meyerdierks A."/>
            <person name="Storesund J.E."/>
            <person name="Kallscheuer N."/>
            <person name="Luecker S."/>
            <person name="Lage O.M."/>
            <person name="Pohl T."/>
            <person name="Merkel B.J."/>
            <person name="Hornburger P."/>
            <person name="Mueller R.-W."/>
            <person name="Bruemmer F."/>
            <person name="Labrenz M."/>
            <person name="Spormann A.M."/>
            <person name="Op den Camp H."/>
            <person name="Overmann J."/>
            <person name="Amann R."/>
            <person name="Jetten M.S.M."/>
            <person name="Mascher T."/>
            <person name="Medema M.H."/>
            <person name="Devos D.P."/>
            <person name="Kaster A.-K."/>
            <person name="Ovreas L."/>
            <person name="Rohde M."/>
            <person name="Galperin M.Y."/>
            <person name="Jogler C."/>
        </authorList>
    </citation>
    <scope>NUCLEOTIDE SEQUENCE [LARGE SCALE GENOMIC DNA]</scope>
    <source>
        <strain evidence="2 3">HG66A1</strain>
    </source>
</reference>
<dbReference type="Gene3D" id="1.25.40.10">
    <property type="entry name" value="Tetratricopeptide repeat domain"/>
    <property type="match status" value="2"/>
</dbReference>
<accession>A0A517PVX7</accession>
<dbReference type="RefSeq" id="WP_145191071.1">
    <property type="nucleotide sequence ID" value="NZ_CP036266.1"/>
</dbReference>
<dbReference type="AlphaFoldDB" id="A0A517PVX7"/>
<keyword evidence="3" id="KW-1185">Reference proteome</keyword>
<dbReference type="Pfam" id="PF13181">
    <property type="entry name" value="TPR_8"/>
    <property type="match status" value="1"/>
</dbReference>
<organism evidence="2 3">
    <name type="scientific">Gimesia chilikensis</name>
    <dbReference type="NCBI Taxonomy" id="2605989"/>
    <lineage>
        <taxon>Bacteria</taxon>
        <taxon>Pseudomonadati</taxon>
        <taxon>Planctomycetota</taxon>
        <taxon>Planctomycetia</taxon>
        <taxon>Planctomycetales</taxon>
        <taxon>Planctomycetaceae</taxon>
        <taxon>Gimesia</taxon>
    </lineage>
</organism>
<feature type="chain" id="PRO_5021758921" evidence="1">
    <location>
        <begin position="26"/>
        <end position="347"/>
    </location>
</feature>
<dbReference type="Pfam" id="PF13432">
    <property type="entry name" value="TPR_16"/>
    <property type="match status" value="1"/>
</dbReference>
<gene>
    <name evidence="2" type="ORF">HG66A1_53490</name>
</gene>
<dbReference type="EMBL" id="CP036266">
    <property type="protein sequence ID" value="QDT23527.1"/>
    <property type="molecule type" value="Genomic_DNA"/>
</dbReference>
<sequence length="347" mass="38034" precursor="true">MKRSICFSLMALAGSLLWGTASASAADTVYTNSGSPQLGDVSGYTKTELSLKRGSTTEKIPANDIERIRWDGEPPQLNIARNQEQNGNYTEALAEYKKAESGASENLKKNLQFMIARASLKKAQSNAAELDNAIKLLDAFIKANPDHFRYYPAEKLLGEAYLAKKDYANANTAFGKVERSPWKDYQMDAKNMKARVMLAQGNTKGALDAFNAVAKMDGKSEGELASKRAAQLGSALCLEKEGKPKEAIQLLDDMIKNVNSQQKALLAEAYIKKGDCYQALGESKEALIAYLHVDVLFPSEPGLHAEALYHLSNLWGKVQKPERGAEARAVLQQQYPDSEWSQKASGS</sequence>
<dbReference type="InterPro" id="IPR011990">
    <property type="entry name" value="TPR-like_helical_dom_sf"/>
</dbReference>
<proteinExistence type="predicted"/>
<feature type="signal peptide" evidence="1">
    <location>
        <begin position="1"/>
        <end position="25"/>
    </location>
</feature>
<protein>
    <submittedName>
        <fullName evidence="2">Anaphase-promoting complex, cyclosome, subunit 3</fullName>
    </submittedName>
</protein>
<evidence type="ECO:0000256" key="1">
    <source>
        <dbReference type="SAM" id="SignalP"/>
    </source>
</evidence>
<dbReference type="OrthoDB" id="251560at2"/>
<dbReference type="InterPro" id="IPR019734">
    <property type="entry name" value="TPR_rpt"/>
</dbReference>
<keyword evidence="1" id="KW-0732">Signal</keyword>
<evidence type="ECO:0000313" key="2">
    <source>
        <dbReference type="EMBL" id="QDT23527.1"/>
    </source>
</evidence>
<dbReference type="Proteomes" id="UP000320421">
    <property type="component" value="Chromosome"/>
</dbReference>
<dbReference type="SUPFAM" id="SSF48452">
    <property type="entry name" value="TPR-like"/>
    <property type="match status" value="1"/>
</dbReference>
<evidence type="ECO:0000313" key="3">
    <source>
        <dbReference type="Proteomes" id="UP000320421"/>
    </source>
</evidence>
<name>A0A517PVX7_9PLAN</name>